<dbReference type="Pfam" id="PF03242">
    <property type="entry name" value="LEA_3a"/>
    <property type="match status" value="1"/>
</dbReference>
<dbReference type="Proteomes" id="UP001187471">
    <property type="component" value="Unassembled WGS sequence"/>
</dbReference>
<dbReference type="AlphaFoldDB" id="A0AA88QSY6"/>
<proteinExistence type="predicted"/>
<gene>
    <name evidence="2" type="ORF">RJ640_022383</name>
</gene>
<organism evidence="2 3">
    <name type="scientific">Escallonia rubra</name>
    <dbReference type="NCBI Taxonomy" id="112253"/>
    <lineage>
        <taxon>Eukaryota</taxon>
        <taxon>Viridiplantae</taxon>
        <taxon>Streptophyta</taxon>
        <taxon>Embryophyta</taxon>
        <taxon>Tracheophyta</taxon>
        <taxon>Spermatophyta</taxon>
        <taxon>Magnoliopsida</taxon>
        <taxon>eudicotyledons</taxon>
        <taxon>Gunneridae</taxon>
        <taxon>Pentapetalae</taxon>
        <taxon>asterids</taxon>
        <taxon>campanulids</taxon>
        <taxon>Escalloniales</taxon>
        <taxon>Escalloniaceae</taxon>
        <taxon>Escallonia</taxon>
    </lineage>
</organism>
<feature type="region of interest" description="Disordered" evidence="1">
    <location>
        <begin position="17"/>
        <end position="62"/>
    </location>
</feature>
<dbReference type="EMBL" id="JAVXUO010003019">
    <property type="protein sequence ID" value="KAK2967451.1"/>
    <property type="molecule type" value="Genomic_DNA"/>
</dbReference>
<keyword evidence="3" id="KW-1185">Reference proteome</keyword>
<comment type="caution">
    <text evidence="2">The sequence shown here is derived from an EMBL/GenBank/DDBJ whole genome shotgun (WGS) entry which is preliminary data.</text>
</comment>
<name>A0AA88QSY6_9ASTE</name>
<dbReference type="InterPro" id="IPR004926">
    <property type="entry name" value="LEA_3a"/>
</dbReference>
<evidence type="ECO:0000313" key="2">
    <source>
        <dbReference type="EMBL" id="KAK2967451.1"/>
    </source>
</evidence>
<reference evidence="2" key="1">
    <citation type="submission" date="2022-12" db="EMBL/GenBank/DDBJ databases">
        <title>Draft genome assemblies for two species of Escallonia (Escalloniales).</title>
        <authorList>
            <person name="Chanderbali A."/>
            <person name="Dervinis C."/>
            <person name="Anghel I."/>
            <person name="Soltis D."/>
            <person name="Soltis P."/>
            <person name="Zapata F."/>
        </authorList>
    </citation>
    <scope>NUCLEOTIDE SEQUENCE</scope>
    <source>
        <strain evidence="2">UCBG92.1500</strain>
        <tissue evidence="2">Leaf</tissue>
    </source>
</reference>
<accession>A0AA88QSY6</accession>
<feature type="compositionally biased region" description="Basic and acidic residues" evidence="1">
    <location>
        <begin position="35"/>
        <end position="50"/>
    </location>
</feature>
<sequence length="164" mass="18437">MATSKTQRYFRKQGVVGPSYRPIVGNSVEISDTSKPLKEQNDRSYEEPNDRTPNAYTPWVPDPVTGYYRPENQAKELDPPGIFRLDPPGIRSSVSLTPLLLNFFFSFSSAAWSLLSGEWRSGTRVDDAGIALCYTFTVTNRLLKFKDVAQWKADPYSAGWTTGD</sequence>
<protein>
    <submittedName>
        <fullName evidence="2">Uncharacterized protein</fullName>
    </submittedName>
</protein>
<evidence type="ECO:0000313" key="3">
    <source>
        <dbReference type="Proteomes" id="UP001187471"/>
    </source>
</evidence>
<evidence type="ECO:0000256" key="1">
    <source>
        <dbReference type="SAM" id="MobiDB-lite"/>
    </source>
</evidence>